<sequence length="277" mass="30591">MQPFRDVPDVSAAPDGLLSGHLWLYEAVVGAPFRFQLQPSGRLRVGDADREYDPEDVPPQYRHVVRHVRETCDWAALRSAVDDVSSVVFFGHAMQHRGLDYDWTRTPAFLGSDVWNGATGDFLGVDAVEHVFERLGLDSLNTVAKEVRAADFDPTSYEFPTSAWYDGPVAGVVLRNKRGGCARLDNPAVTVSTRTPDDALAADQSPEALAADLVTSARVRQVVSRLEARGYPVTFDAVYDRLLQTLFREHPPDAFTGDVDGRAFRSAVAERTRDALD</sequence>
<evidence type="ECO:0000313" key="2">
    <source>
        <dbReference type="Proteomes" id="UP000199451"/>
    </source>
</evidence>
<reference evidence="2" key="1">
    <citation type="submission" date="2016-10" db="EMBL/GenBank/DDBJ databases">
        <authorList>
            <person name="Varghese N."/>
            <person name="Submissions S."/>
        </authorList>
    </citation>
    <scope>NUCLEOTIDE SEQUENCE [LARGE SCALE GENOMIC DNA]</scope>
    <source>
        <strain evidence="2">CGMCC 1.10119</strain>
    </source>
</reference>
<proteinExistence type="predicted"/>
<evidence type="ECO:0000313" key="1">
    <source>
        <dbReference type="EMBL" id="SDM95641.1"/>
    </source>
</evidence>
<protein>
    <submittedName>
        <fullName evidence="1">Uncharacterized protein</fullName>
    </submittedName>
</protein>
<dbReference type="Proteomes" id="UP000199451">
    <property type="component" value="Unassembled WGS sequence"/>
</dbReference>
<accession>A0A1G9XGI6</accession>
<keyword evidence="2" id="KW-1185">Reference proteome</keyword>
<dbReference type="OrthoDB" id="326212at2157"/>
<dbReference type="EMBL" id="FNHL01000004">
    <property type="protein sequence ID" value="SDM95641.1"/>
    <property type="molecule type" value="Genomic_DNA"/>
</dbReference>
<dbReference type="RefSeq" id="WP_089698708.1">
    <property type="nucleotide sequence ID" value="NZ_FNHL01000004.1"/>
</dbReference>
<name>A0A1G9XGI6_9EURY</name>
<dbReference type="AlphaFoldDB" id="A0A1G9XGI6"/>
<gene>
    <name evidence="1" type="ORF">SAMN04487949_2975</name>
</gene>
<organism evidence="1 2">
    <name type="scientific">Halogranum gelatinilyticum</name>
    <dbReference type="NCBI Taxonomy" id="660521"/>
    <lineage>
        <taxon>Archaea</taxon>
        <taxon>Methanobacteriati</taxon>
        <taxon>Methanobacteriota</taxon>
        <taxon>Stenosarchaea group</taxon>
        <taxon>Halobacteria</taxon>
        <taxon>Halobacteriales</taxon>
        <taxon>Haloferacaceae</taxon>
    </lineage>
</organism>